<feature type="compositionally biased region" description="Acidic residues" evidence="14">
    <location>
        <begin position="113"/>
        <end position="128"/>
    </location>
</feature>
<dbReference type="GO" id="GO:0005634">
    <property type="term" value="C:nucleus"/>
    <property type="evidence" value="ECO:0007669"/>
    <property type="project" value="UniProtKB-ARBA"/>
</dbReference>
<evidence type="ECO:0000256" key="10">
    <source>
        <dbReference type="ARBA" id="ARBA00023306"/>
    </source>
</evidence>
<dbReference type="EC" id="2.7.11.22" evidence="3"/>
<evidence type="ECO:0000256" key="9">
    <source>
        <dbReference type="ARBA" id="ARBA00022840"/>
    </source>
</evidence>
<evidence type="ECO:0000256" key="4">
    <source>
        <dbReference type="ARBA" id="ARBA00022527"/>
    </source>
</evidence>
<dbReference type="FunFam" id="3.30.200.20:FF:000054">
    <property type="entry name" value="Cyclin-dependent kinase 11B"/>
    <property type="match status" value="1"/>
</dbReference>
<evidence type="ECO:0000259" key="15">
    <source>
        <dbReference type="PROSITE" id="PS50011"/>
    </source>
</evidence>
<dbReference type="InterPro" id="IPR008271">
    <property type="entry name" value="Ser/Thr_kinase_AS"/>
</dbReference>
<dbReference type="InterPro" id="IPR000719">
    <property type="entry name" value="Prot_kinase_dom"/>
</dbReference>
<dbReference type="InterPro" id="IPR011009">
    <property type="entry name" value="Kinase-like_dom_sf"/>
</dbReference>
<feature type="compositionally biased region" description="Basic and acidic residues" evidence="14">
    <location>
        <begin position="416"/>
        <end position="429"/>
    </location>
</feature>
<comment type="cofactor">
    <cofactor evidence="1">
        <name>Mg(2+)</name>
        <dbReference type="ChEBI" id="CHEBI:18420"/>
    </cofactor>
</comment>
<evidence type="ECO:0000256" key="3">
    <source>
        <dbReference type="ARBA" id="ARBA00012425"/>
    </source>
</evidence>
<dbReference type="InterPro" id="IPR045267">
    <property type="entry name" value="CDK11/PITSLRE_STKc"/>
</dbReference>
<dbReference type="Gene3D" id="3.30.200.20">
    <property type="entry name" value="Phosphorylase Kinase, domain 1"/>
    <property type="match status" value="1"/>
</dbReference>
<evidence type="ECO:0000256" key="1">
    <source>
        <dbReference type="ARBA" id="ARBA00001946"/>
    </source>
</evidence>
<keyword evidence="8 16" id="KW-0418">Kinase</keyword>
<dbReference type="Gene3D" id="1.10.510.10">
    <property type="entry name" value="Transferase(Phosphotransferase) domain 1"/>
    <property type="match status" value="1"/>
</dbReference>
<dbReference type="GO" id="GO:0007346">
    <property type="term" value="P:regulation of mitotic cell cycle"/>
    <property type="evidence" value="ECO:0007669"/>
    <property type="project" value="TreeGrafter"/>
</dbReference>
<organism evidence="16 17">
    <name type="scientific">Paramuricea clavata</name>
    <name type="common">Red gorgonian</name>
    <name type="synonym">Violescent sea-whip</name>
    <dbReference type="NCBI Taxonomy" id="317549"/>
    <lineage>
        <taxon>Eukaryota</taxon>
        <taxon>Metazoa</taxon>
        <taxon>Cnidaria</taxon>
        <taxon>Anthozoa</taxon>
        <taxon>Octocorallia</taxon>
        <taxon>Malacalcyonacea</taxon>
        <taxon>Plexauridae</taxon>
        <taxon>Paramuricea</taxon>
    </lineage>
</organism>
<comment type="catalytic activity">
    <reaction evidence="12">
        <text>L-seryl-[protein] + ATP = O-phospho-L-seryl-[protein] + ADP + H(+)</text>
        <dbReference type="Rhea" id="RHEA:17989"/>
        <dbReference type="Rhea" id="RHEA-COMP:9863"/>
        <dbReference type="Rhea" id="RHEA-COMP:11604"/>
        <dbReference type="ChEBI" id="CHEBI:15378"/>
        <dbReference type="ChEBI" id="CHEBI:29999"/>
        <dbReference type="ChEBI" id="CHEBI:30616"/>
        <dbReference type="ChEBI" id="CHEBI:83421"/>
        <dbReference type="ChEBI" id="CHEBI:456216"/>
        <dbReference type="EC" id="2.7.11.22"/>
    </reaction>
</comment>
<evidence type="ECO:0000256" key="14">
    <source>
        <dbReference type="SAM" id="MobiDB-lite"/>
    </source>
</evidence>
<dbReference type="InterPro" id="IPR050108">
    <property type="entry name" value="CDK"/>
</dbReference>
<dbReference type="PANTHER" id="PTHR24056:SF107">
    <property type="entry name" value="CYCLIN-DEPENDENT KINASE 11A-RELATED"/>
    <property type="match status" value="1"/>
</dbReference>
<name>A0A6S7FPC1_PARCT</name>
<feature type="compositionally biased region" description="Polar residues" evidence="14">
    <location>
        <begin position="378"/>
        <end position="389"/>
    </location>
</feature>
<keyword evidence="10" id="KW-0131">Cell cycle</keyword>
<dbReference type="EMBL" id="CACRXK020000001">
    <property type="protein sequence ID" value="CAB3976560.1"/>
    <property type="molecule type" value="Genomic_DNA"/>
</dbReference>
<evidence type="ECO:0000256" key="5">
    <source>
        <dbReference type="ARBA" id="ARBA00022553"/>
    </source>
</evidence>
<comment type="similarity">
    <text evidence="2">Belongs to the protein kinase superfamily. CMGC Ser/Thr protein kinase family. CDC2/CDKX subfamily.</text>
</comment>
<evidence type="ECO:0000313" key="16">
    <source>
        <dbReference type="EMBL" id="CAB3976560.1"/>
    </source>
</evidence>
<dbReference type="FunFam" id="1.10.510.10:FF:000124">
    <property type="entry name" value="cyclin-dependent kinase 11B isoform X1"/>
    <property type="match status" value="1"/>
</dbReference>
<dbReference type="PROSITE" id="PS50011">
    <property type="entry name" value="PROTEIN_KINASE_DOM"/>
    <property type="match status" value="1"/>
</dbReference>
<dbReference type="PANTHER" id="PTHR24056">
    <property type="entry name" value="CELL DIVISION PROTEIN KINASE"/>
    <property type="match status" value="1"/>
</dbReference>
<feature type="compositionally biased region" description="Basic and acidic residues" evidence="14">
    <location>
        <begin position="183"/>
        <end position="197"/>
    </location>
</feature>
<reference evidence="16" key="1">
    <citation type="submission" date="2020-04" db="EMBL/GenBank/DDBJ databases">
        <authorList>
            <person name="Alioto T."/>
            <person name="Alioto T."/>
            <person name="Gomez Garrido J."/>
        </authorList>
    </citation>
    <scope>NUCLEOTIDE SEQUENCE</scope>
    <source>
        <strain evidence="16">A484AB</strain>
    </source>
</reference>
<protein>
    <recommendedName>
        <fullName evidence="3">cyclin-dependent kinase</fullName>
        <ecNumber evidence="3">2.7.11.22</ecNumber>
    </recommendedName>
    <alternativeName>
        <fullName evidence="13">Galactosyltransferase-associated protein kinase p58/GTA</fullName>
    </alternativeName>
</protein>
<dbReference type="PROSITE" id="PS00108">
    <property type="entry name" value="PROTEIN_KINASE_ST"/>
    <property type="match status" value="1"/>
</dbReference>
<feature type="compositionally biased region" description="Low complexity" evidence="14">
    <location>
        <begin position="1"/>
        <end position="11"/>
    </location>
</feature>
<evidence type="ECO:0000256" key="6">
    <source>
        <dbReference type="ARBA" id="ARBA00022679"/>
    </source>
</evidence>
<keyword evidence="7" id="KW-0547">Nucleotide-binding</keyword>
<proteinExistence type="inferred from homology"/>
<dbReference type="SUPFAM" id="SSF56112">
    <property type="entry name" value="Protein kinase-like (PK-like)"/>
    <property type="match status" value="1"/>
</dbReference>
<keyword evidence="9" id="KW-0067">ATP-binding</keyword>
<evidence type="ECO:0000313" key="17">
    <source>
        <dbReference type="Proteomes" id="UP001152795"/>
    </source>
</evidence>
<evidence type="ECO:0000256" key="2">
    <source>
        <dbReference type="ARBA" id="ARBA00006485"/>
    </source>
</evidence>
<feature type="compositionally biased region" description="Basic and acidic residues" evidence="14">
    <location>
        <begin position="218"/>
        <end position="377"/>
    </location>
</feature>
<comment type="catalytic activity">
    <reaction evidence="11">
        <text>L-threonyl-[protein] + ATP = O-phospho-L-threonyl-[protein] + ADP + H(+)</text>
        <dbReference type="Rhea" id="RHEA:46608"/>
        <dbReference type="Rhea" id="RHEA-COMP:11060"/>
        <dbReference type="Rhea" id="RHEA-COMP:11605"/>
        <dbReference type="ChEBI" id="CHEBI:15378"/>
        <dbReference type="ChEBI" id="CHEBI:30013"/>
        <dbReference type="ChEBI" id="CHEBI:30616"/>
        <dbReference type="ChEBI" id="CHEBI:61977"/>
        <dbReference type="ChEBI" id="CHEBI:456216"/>
        <dbReference type="EC" id="2.7.11.22"/>
    </reaction>
</comment>
<dbReference type="Proteomes" id="UP001152795">
    <property type="component" value="Unassembled WGS sequence"/>
</dbReference>
<feature type="domain" description="Protein kinase" evidence="15">
    <location>
        <begin position="493"/>
        <end position="781"/>
    </location>
</feature>
<dbReference type="GO" id="GO:0005524">
    <property type="term" value="F:ATP binding"/>
    <property type="evidence" value="ECO:0007669"/>
    <property type="project" value="UniProtKB-KW"/>
</dbReference>
<dbReference type="AlphaFoldDB" id="A0A6S7FPC1"/>
<dbReference type="SMART" id="SM00220">
    <property type="entry name" value="S_TKc"/>
    <property type="match status" value="1"/>
</dbReference>
<dbReference type="CDD" id="cd07843">
    <property type="entry name" value="STKc_CDC2L1"/>
    <property type="match status" value="1"/>
</dbReference>
<dbReference type="Pfam" id="PF00069">
    <property type="entry name" value="Pkinase"/>
    <property type="match status" value="1"/>
</dbReference>
<evidence type="ECO:0000256" key="12">
    <source>
        <dbReference type="ARBA" id="ARBA00048367"/>
    </source>
</evidence>
<keyword evidence="17" id="KW-1185">Reference proteome</keyword>
<gene>
    <name evidence="16" type="ORF">PACLA_8A050782</name>
</gene>
<dbReference type="GO" id="GO:0004693">
    <property type="term" value="F:cyclin-dependent protein serine/threonine kinase activity"/>
    <property type="evidence" value="ECO:0007669"/>
    <property type="project" value="UniProtKB-EC"/>
</dbReference>
<keyword evidence="6" id="KW-0808">Transferase</keyword>
<evidence type="ECO:0000256" key="13">
    <source>
        <dbReference type="ARBA" id="ARBA00079859"/>
    </source>
</evidence>
<evidence type="ECO:0000256" key="8">
    <source>
        <dbReference type="ARBA" id="ARBA00022777"/>
    </source>
</evidence>
<feature type="region of interest" description="Disordered" evidence="14">
    <location>
        <begin position="1"/>
        <end position="480"/>
    </location>
</feature>
<sequence length="851" mass="96565">MASSSRASPSKRALETAEDDAEGVSEEKKPRIVSDISEVSEQDELESNVVKEQAEENSPTVVIYELSSDNDESLLNASEKQSSNEGSPVEANIEAKQDAGSAEGSDVEMKSEESEDDSDEDDSEEEDGTTPKESTETKERKASLSSVDEVDSTSKELPQEKRKRLESSDYTTKTMEDLEDLQEDLHKELAEITEKSLQKRKHKKASSSSTREKRHKEKTTSKHKEREKDEREGDGRDRQKERPKDREREKQRSSESRGDSKREVTVGVRRDYEKGRKYHEVDDKPWSYDSRRPRSEKDERKDRGERHWMQTRLERSPNRTEMKSVVERKVRKESKAPREEESRGKEPKSSKETKSGQKDIRPGQTSKDTRLEQKETRSGQPSKDTNQEQPSKDTRQGQKSKETGKEPVKKGIMSDSMRELVRQSIKESKGLAQEVVEEESDESPEHFFQVKTSDVSSASESEEEPVEKERSPEAPKLPPYLPAIQGCRSVEEFQWLNRIEEGTYGVVYRAKDKRTGDVVALKKLKMEKEKEGFPITSLREINTLLKSQHPNIVTVQEIVVGNNMDKIYIVMDFVEHDLKALMETMTQAFLAGEIKTIMIQLLRAVNHLHDNWILHRDIKTSNLLLSNKGILKVGDFGLAREYGSPLKPYTPIVVTLWYRAPELLLGTKEYSTPIDIWSVGCVFAELLTMKPLFNGQSEISQINKIFKELGTPSDKIWPGPPAYSELPATKKMTFADYPYNNLRNKFGATLTDKGFDLLNSFLTYDPNRRITAEGALKHDYFKEAPSPVDPALFPSWPARSEGAKRAKKASPKAPEGGNFYKSLSEDGDGVFHIPAGKSQGKIAVPGFTLKF</sequence>
<feature type="compositionally biased region" description="Basic and acidic residues" evidence="14">
    <location>
        <begin position="152"/>
        <end position="167"/>
    </location>
</feature>
<dbReference type="OrthoDB" id="647at2759"/>
<feature type="compositionally biased region" description="Basic and acidic residues" evidence="14">
    <location>
        <begin position="390"/>
        <end position="409"/>
    </location>
</feature>
<comment type="caution">
    <text evidence="16">The sequence shown here is derived from an EMBL/GenBank/DDBJ whole genome shotgun (WGS) entry which is preliminary data.</text>
</comment>
<keyword evidence="5" id="KW-0597">Phosphoprotein</keyword>
<keyword evidence="4" id="KW-0723">Serine/threonine-protein kinase</keyword>
<evidence type="ECO:0000256" key="7">
    <source>
        <dbReference type="ARBA" id="ARBA00022741"/>
    </source>
</evidence>
<feature type="compositionally biased region" description="Polar residues" evidence="14">
    <location>
        <begin position="73"/>
        <end position="86"/>
    </location>
</feature>
<feature type="compositionally biased region" description="Basic and acidic residues" evidence="14">
    <location>
        <begin position="129"/>
        <end position="142"/>
    </location>
</feature>
<accession>A0A6S7FPC1</accession>
<evidence type="ECO:0000256" key="11">
    <source>
        <dbReference type="ARBA" id="ARBA00047811"/>
    </source>
</evidence>